<dbReference type="SUPFAM" id="SSF51120">
    <property type="entry name" value="beta-Roll"/>
    <property type="match status" value="2"/>
</dbReference>
<name>A0A2P7S5H8_9HYPH</name>
<dbReference type="Pfam" id="PF00353">
    <property type="entry name" value="HemolysinCabind"/>
    <property type="match status" value="3"/>
</dbReference>
<dbReference type="GO" id="GO:0005509">
    <property type="term" value="F:calcium ion binding"/>
    <property type="evidence" value="ECO:0007669"/>
    <property type="project" value="InterPro"/>
</dbReference>
<protein>
    <recommendedName>
        <fullName evidence="3">Calcium-binding protein</fullName>
    </recommendedName>
</protein>
<proteinExistence type="predicted"/>
<reference evidence="1 2" key="1">
    <citation type="submission" date="2018-03" db="EMBL/GenBank/DDBJ databases">
        <title>The draft genome of Mesorhizobium sp. 6GN-30.</title>
        <authorList>
            <person name="Liu L."/>
            <person name="Li L."/>
            <person name="Wang T."/>
            <person name="Zhang X."/>
            <person name="Liang L."/>
        </authorList>
    </citation>
    <scope>NUCLEOTIDE SEQUENCE [LARGE SCALE GENOMIC DNA]</scope>
    <source>
        <strain evidence="1 2">6GN30</strain>
    </source>
</reference>
<dbReference type="AlphaFoldDB" id="A0A2P7S5H8"/>
<dbReference type="PRINTS" id="PR00313">
    <property type="entry name" value="CABNDNGRPT"/>
</dbReference>
<dbReference type="Gene3D" id="2.150.10.10">
    <property type="entry name" value="Serralysin-like metalloprotease, C-terminal"/>
    <property type="match status" value="1"/>
</dbReference>
<evidence type="ECO:0008006" key="3">
    <source>
        <dbReference type="Google" id="ProtNLM"/>
    </source>
</evidence>
<evidence type="ECO:0000313" key="2">
    <source>
        <dbReference type="Proteomes" id="UP000241229"/>
    </source>
</evidence>
<sequence>MQVSKYISGISPDFTLTRDGNEVMATFFYGLTGYYDEDLGYYLWDGELGAEIGAFANYLHQTADYPMDLELAATLAPGVTAAGSYFVNDNIGGASFDQKFNVTLFDVAANFTGTATVDLVFGSAAADTFRSVGSGDIFEGGTGNDLYRVYSADTQVVEIAGGGNDQIAAAVSYVLRAGVDVEQLTTTSSTGSAAINLTGNTLAQTIIGNAGDNILHDGGKGAADILRGLAGNDTYRIFNSGDTIADGAGQGADKVIAAVDYALGNGVEIETMQTNGSTGTAGIDLTGNGFDQSITGNAGNNRLDGKGGTDVLRGLGGKDTFVFSSALGAGNVDTIVDFKAVDDTIELKNTVFAAVGTGSLAASAFNANSSGTALEADDRIIYETDTGKLFYDADGNGAGAAVQFAVLTGNPTITAADFVVV</sequence>
<dbReference type="RefSeq" id="WP_106773387.1">
    <property type="nucleotide sequence ID" value="NZ_PXYK01000016.1"/>
</dbReference>
<gene>
    <name evidence="1" type="ORF">C7I84_16895</name>
</gene>
<dbReference type="Proteomes" id="UP000241229">
    <property type="component" value="Unassembled WGS sequence"/>
</dbReference>
<evidence type="ECO:0000313" key="1">
    <source>
        <dbReference type="EMBL" id="PSJ57707.1"/>
    </source>
</evidence>
<dbReference type="EMBL" id="PXYK01000016">
    <property type="protein sequence ID" value="PSJ57707.1"/>
    <property type="molecule type" value="Genomic_DNA"/>
</dbReference>
<organism evidence="1 2">
    <name type="scientific">Kumtagia ephedrae</name>
    <dbReference type="NCBI Taxonomy" id="2116701"/>
    <lineage>
        <taxon>Bacteria</taxon>
        <taxon>Pseudomonadati</taxon>
        <taxon>Pseudomonadota</taxon>
        <taxon>Alphaproteobacteria</taxon>
        <taxon>Hyphomicrobiales</taxon>
        <taxon>Phyllobacteriaceae</taxon>
        <taxon>Kumtagia</taxon>
    </lineage>
</organism>
<dbReference type="InterPro" id="IPR011049">
    <property type="entry name" value="Serralysin-like_metalloprot_C"/>
</dbReference>
<keyword evidence="2" id="KW-1185">Reference proteome</keyword>
<comment type="caution">
    <text evidence="1">The sequence shown here is derived from an EMBL/GenBank/DDBJ whole genome shotgun (WGS) entry which is preliminary data.</text>
</comment>
<accession>A0A2P7S5H8</accession>
<dbReference type="InterPro" id="IPR001343">
    <property type="entry name" value="Hemolysn_Ca-bd"/>
</dbReference>
<dbReference type="OrthoDB" id="8110404at2"/>